<dbReference type="RefSeq" id="WP_109674537.1">
    <property type="nucleotide sequence ID" value="NZ_QGDT01000005.1"/>
</dbReference>
<name>A0A316AJI1_9BACT</name>
<dbReference type="CDD" id="cd06267">
    <property type="entry name" value="PBP1_LacI_sugar_binding-like"/>
    <property type="match status" value="1"/>
</dbReference>
<dbReference type="EMBL" id="QGDT01000005">
    <property type="protein sequence ID" value="PWJ57923.1"/>
    <property type="molecule type" value="Genomic_DNA"/>
</dbReference>
<dbReference type="InterPro" id="IPR028082">
    <property type="entry name" value="Peripla_BP_I"/>
</dbReference>
<proteinExistence type="predicted"/>
<accession>A0A316AJI1</accession>
<dbReference type="InterPro" id="IPR010982">
    <property type="entry name" value="Lambda_DNA-bd_dom_sf"/>
</dbReference>
<evidence type="ECO:0000256" key="1">
    <source>
        <dbReference type="ARBA" id="ARBA00023015"/>
    </source>
</evidence>
<dbReference type="Pfam" id="PF13377">
    <property type="entry name" value="Peripla_BP_3"/>
    <property type="match status" value="1"/>
</dbReference>
<keyword evidence="3" id="KW-0804">Transcription</keyword>
<evidence type="ECO:0000313" key="5">
    <source>
        <dbReference type="EMBL" id="PWJ57923.1"/>
    </source>
</evidence>
<protein>
    <submittedName>
        <fullName evidence="5">LacI family transcriptional regulator/LacI family repressor for deo operon, udp, cdd, tsx, nupC, and nupG</fullName>
    </submittedName>
</protein>
<evidence type="ECO:0000256" key="2">
    <source>
        <dbReference type="ARBA" id="ARBA00023125"/>
    </source>
</evidence>
<dbReference type="InterPro" id="IPR000843">
    <property type="entry name" value="HTH_LacI"/>
</dbReference>
<dbReference type="GO" id="GO:0003700">
    <property type="term" value="F:DNA-binding transcription factor activity"/>
    <property type="evidence" value="ECO:0007669"/>
    <property type="project" value="TreeGrafter"/>
</dbReference>
<keyword evidence="1" id="KW-0805">Transcription regulation</keyword>
<dbReference type="Pfam" id="PF00356">
    <property type="entry name" value="LacI"/>
    <property type="match status" value="1"/>
</dbReference>
<feature type="domain" description="HTH lacI-type" evidence="4">
    <location>
        <begin position="52"/>
        <end position="106"/>
    </location>
</feature>
<sequence length="390" mass="43384">MIKCLKCNRVEAILKAGFLRGQQRYYCKDCSFHFTLGGTLKPSPTSRKSRPTTIKDIARALGVANSTVSRALHDHPDVNEDTKKAIIQMAQQMDYQPNQVAYDLVKSQSRIIGMLVPEFNHVFFPTVIIGAQEILTKAGYRMIIMQSNESYADEISNTATLLASRIDGLIVSMTKETNHYEHFKAFEKREIPMVFFNRYAEEIMAQRIVIDDYQGAVAAVEHLIGQGYRRIAHMAGPRNLTLSQERLRGYIDALSRNGLPVLNELILHTDLSDETAKIYAQHFLDMAEPPDAIFAINDPSAIQIILAARAKGIRVPAELGVVGYSNDPRSAYIEPGLTTVAQPTKEIGRLAAKKILALLANEASGPTDQFVKLDTELIVRASSLRAQAPR</sequence>
<dbReference type="PANTHER" id="PTHR30146:SF109">
    <property type="entry name" value="HTH-TYPE TRANSCRIPTIONAL REGULATOR GALS"/>
    <property type="match status" value="1"/>
</dbReference>
<dbReference type="SMART" id="SM00354">
    <property type="entry name" value="HTH_LACI"/>
    <property type="match status" value="1"/>
</dbReference>
<dbReference type="OrthoDB" id="833520at2"/>
<evidence type="ECO:0000256" key="3">
    <source>
        <dbReference type="ARBA" id="ARBA00023163"/>
    </source>
</evidence>
<dbReference type="Gene3D" id="3.40.50.2300">
    <property type="match status" value="2"/>
</dbReference>
<dbReference type="SUPFAM" id="SSF53822">
    <property type="entry name" value="Periplasmic binding protein-like I"/>
    <property type="match status" value="1"/>
</dbReference>
<dbReference type="Proteomes" id="UP000245880">
    <property type="component" value="Unassembled WGS sequence"/>
</dbReference>
<dbReference type="InterPro" id="IPR046335">
    <property type="entry name" value="LacI/GalR-like_sensor"/>
</dbReference>
<dbReference type="PANTHER" id="PTHR30146">
    <property type="entry name" value="LACI-RELATED TRANSCRIPTIONAL REPRESSOR"/>
    <property type="match status" value="1"/>
</dbReference>
<dbReference type="PROSITE" id="PS50932">
    <property type="entry name" value="HTH_LACI_2"/>
    <property type="match status" value="1"/>
</dbReference>
<evidence type="ECO:0000313" key="6">
    <source>
        <dbReference type="Proteomes" id="UP000245880"/>
    </source>
</evidence>
<dbReference type="CDD" id="cd01392">
    <property type="entry name" value="HTH_LacI"/>
    <property type="match status" value="1"/>
</dbReference>
<keyword evidence="2" id="KW-0238">DNA-binding</keyword>
<dbReference type="AlphaFoldDB" id="A0A316AJI1"/>
<organism evidence="5 6">
    <name type="scientific">Dyadobacter jejuensis</name>
    <dbReference type="NCBI Taxonomy" id="1082580"/>
    <lineage>
        <taxon>Bacteria</taxon>
        <taxon>Pseudomonadati</taxon>
        <taxon>Bacteroidota</taxon>
        <taxon>Cytophagia</taxon>
        <taxon>Cytophagales</taxon>
        <taxon>Spirosomataceae</taxon>
        <taxon>Dyadobacter</taxon>
    </lineage>
</organism>
<keyword evidence="6" id="KW-1185">Reference proteome</keyword>
<dbReference type="GO" id="GO:0000976">
    <property type="term" value="F:transcription cis-regulatory region binding"/>
    <property type="evidence" value="ECO:0007669"/>
    <property type="project" value="TreeGrafter"/>
</dbReference>
<reference evidence="5 6" key="1">
    <citation type="submission" date="2018-03" db="EMBL/GenBank/DDBJ databases">
        <title>Genomic Encyclopedia of Archaeal and Bacterial Type Strains, Phase II (KMG-II): from individual species to whole genera.</title>
        <authorList>
            <person name="Goeker M."/>
        </authorList>
    </citation>
    <scope>NUCLEOTIDE SEQUENCE [LARGE SCALE GENOMIC DNA]</scope>
    <source>
        <strain evidence="5 6">DSM 100346</strain>
    </source>
</reference>
<comment type="caution">
    <text evidence="5">The sequence shown here is derived from an EMBL/GenBank/DDBJ whole genome shotgun (WGS) entry which is preliminary data.</text>
</comment>
<dbReference type="SUPFAM" id="SSF47413">
    <property type="entry name" value="lambda repressor-like DNA-binding domains"/>
    <property type="match status" value="1"/>
</dbReference>
<dbReference type="Gene3D" id="1.10.260.40">
    <property type="entry name" value="lambda repressor-like DNA-binding domains"/>
    <property type="match status" value="1"/>
</dbReference>
<gene>
    <name evidence="5" type="ORF">CLV98_105103</name>
</gene>
<evidence type="ECO:0000259" key="4">
    <source>
        <dbReference type="PROSITE" id="PS50932"/>
    </source>
</evidence>